<keyword evidence="16" id="KW-0411">Iron-sulfur</keyword>
<gene>
    <name evidence="21" type="ORF">MUN82_01560</name>
</gene>
<evidence type="ECO:0000256" key="9">
    <source>
        <dbReference type="ARBA" id="ARBA00022679"/>
    </source>
</evidence>
<dbReference type="GO" id="GO:0046872">
    <property type="term" value="F:metal ion binding"/>
    <property type="evidence" value="ECO:0007669"/>
    <property type="project" value="UniProtKB-KW"/>
</dbReference>
<keyword evidence="7" id="KW-0963">Cytoplasm</keyword>
<accession>A0A8T9SVL6</accession>
<evidence type="ECO:0000256" key="3">
    <source>
        <dbReference type="ARBA" id="ARBA00004496"/>
    </source>
</evidence>
<dbReference type="GO" id="GO:0016020">
    <property type="term" value="C:membrane"/>
    <property type="evidence" value="ECO:0007669"/>
    <property type="project" value="InterPro"/>
</dbReference>
<evidence type="ECO:0000259" key="20">
    <source>
        <dbReference type="PROSITE" id="PS50109"/>
    </source>
</evidence>
<keyword evidence="12 21" id="KW-0418">Kinase</keyword>
<evidence type="ECO:0000313" key="21">
    <source>
        <dbReference type="EMBL" id="UOR05797.1"/>
    </source>
</evidence>
<keyword evidence="9" id="KW-0808">Transferase</keyword>
<protein>
    <recommendedName>
        <fullName evidence="5">Oxygen sensor histidine kinase NreB</fullName>
        <ecNumber evidence="4">2.7.13.3</ecNumber>
    </recommendedName>
    <alternativeName>
        <fullName evidence="18">Nitrogen regulation protein B</fullName>
    </alternativeName>
</protein>
<evidence type="ECO:0000256" key="5">
    <source>
        <dbReference type="ARBA" id="ARBA00017322"/>
    </source>
</evidence>
<evidence type="ECO:0000256" key="13">
    <source>
        <dbReference type="ARBA" id="ARBA00022840"/>
    </source>
</evidence>
<feature type="domain" description="Histidine kinase" evidence="20">
    <location>
        <begin position="65"/>
        <end position="258"/>
    </location>
</feature>
<dbReference type="InterPro" id="IPR003594">
    <property type="entry name" value="HATPase_dom"/>
</dbReference>
<dbReference type="GO" id="GO:0046983">
    <property type="term" value="F:protein dimerization activity"/>
    <property type="evidence" value="ECO:0007669"/>
    <property type="project" value="InterPro"/>
</dbReference>
<dbReference type="PANTHER" id="PTHR24421:SF10">
    <property type="entry name" value="NITRATE_NITRITE SENSOR PROTEIN NARQ"/>
    <property type="match status" value="1"/>
</dbReference>
<dbReference type="PANTHER" id="PTHR24421">
    <property type="entry name" value="NITRATE/NITRITE SENSOR PROTEIN NARX-RELATED"/>
    <property type="match status" value="1"/>
</dbReference>
<dbReference type="InterPro" id="IPR004358">
    <property type="entry name" value="Sig_transdc_His_kin-like_C"/>
</dbReference>
<evidence type="ECO:0000256" key="10">
    <source>
        <dbReference type="ARBA" id="ARBA00022723"/>
    </source>
</evidence>
<evidence type="ECO:0000256" key="6">
    <source>
        <dbReference type="ARBA" id="ARBA00022485"/>
    </source>
</evidence>
<evidence type="ECO:0000256" key="1">
    <source>
        <dbReference type="ARBA" id="ARBA00000085"/>
    </source>
</evidence>
<dbReference type="InterPro" id="IPR005467">
    <property type="entry name" value="His_kinase_dom"/>
</dbReference>
<proteinExistence type="predicted"/>
<comment type="subcellular location">
    <subcellularLocation>
        <location evidence="3">Cytoplasm</location>
    </subcellularLocation>
</comment>
<evidence type="ECO:0000256" key="16">
    <source>
        <dbReference type="ARBA" id="ARBA00023014"/>
    </source>
</evidence>
<keyword evidence="11" id="KW-0547">Nucleotide-binding</keyword>
<comment type="cofactor">
    <cofactor evidence="2">
        <name>[4Fe-4S] cluster</name>
        <dbReference type="ChEBI" id="CHEBI:49883"/>
    </cofactor>
</comment>
<keyword evidence="15" id="KW-0902">Two-component regulatory system</keyword>
<dbReference type="Gene3D" id="3.30.565.10">
    <property type="entry name" value="Histidine kinase-like ATPase, C-terminal domain"/>
    <property type="match status" value="1"/>
</dbReference>
<evidence type="ECO:0000256" key="14">
    <source>
        <dbReference type="ARBA" id="ARBA00023004"/>
    </source>
</evidence>
<dbReference type="EMBL" id="CP095053">
    <property type="protein sequence ID" value="UOR05797.1"/>
    <property type="molecule type" value="Genomic_DNA"/>
</dbReference>
<evidence type="ECO:0000256" key="12">
    <source>
        <dbReference type="ARBA" id="ARBA00022777"/>
    </source>
</evidence>
<dbReference type="InterPro" id="IPR050482">
    <property type="entry name" value="Sensor_HK_TwoCompSys"/>
</dbReference>
<comment type="catalytic activity">
    <reaction evidence="1">
        <text>ATP + protein L-histidine = ADP + protein N-phospho-L-histidine.</text>
        <dbReference type="EC" id="2.7.13.3"/>
    </reaction>
</comment>
<organism evidence="21 22">
    <name type="scientific">Hymenobacter aerilatus</name>
    <dbReference type="NCBI Taxonomy" id="2932251"/>
    <lineage>
        <taxon>Bacteria</taxon>
        <taxon>Pseudomonadati</taxon>
        <taxon>Bacteroidota</taxon>
        <taxon>Cytophagia</taxon>
        <taxon>Cytophagales</taxon>
        <taxon>Hymenobacteraceae</taxon>
        <taxon>Hymenobacter</taxon>
    </lineage>
</organism>
<keyword evidence="6" id="KW-0004">4Fe-4S</keyword>
<dbReference type="GO" id="GO:0051539">
    <property type="term" value="F:4 iron, 4 sulfur cluster binding"/>
    <property type="evidence" value="ECO:0007669"/>
    <property type="project" value="UniProtKB-KW"/>
</dbReference>
<dbReference type="GO" id="GO:0005524">
    <property type="term" value="F:ATP binding"/>
    <property type="evidence" value="ECO:0007669"/>
    <property type="project" value="UniProtKB-KW"/>
</dbReference>
<dbReference type="GO" id="GO:0000155">
    <property type="term" value="F:phosphorelay sensor kinase activity"/>
    <property type="evidence" value="ECO:0007669"/>
    <property type="project" value="InterPro"/>
</dbReference>
<keyword evidence="19" id="KW-0812">Transmembrane</keyword>
<evidence type="ECO:0000256" key="18">
    <source>
        <dbReference type="ARBA" id="ARBA00030800"/>
    </source>
</evidence>
<sequence>MPESLLPLVLITPLLMLLSGGIIVFVIRYQRRLFRQQEQLRAVEDTAQQQALEAALLAQEEERRRIAGELHDGVGTTLAIVKMHLNALSRPDLTRDATDLLDQVIGEVRRISRNLLPATLQKFGLPFALEALARTVPADGPTRVVITQHGQPRRLSAQQELIIYRVVQELLGNGLRHAQAANIDITVNFGPDSLSIQYIDNGVGFDPALVEAQPAVGARIGLGFTNLRSRVAVLRGMLQHESAPGMGSRVWISLPLEYLASDPVIPVTTYEQHPYSPGGGR</sequence>
<dbReference type="AlphaFoldDB" id="A0A8T9SVL6"/>
<evidence type="ECO:0000256" key="11">
    <source>
        <dbReference type="ARBA" id="ARBA00022741"/>
    </source>
</evidence>
<keyword evidence="14" id="KW-0408">Iron</keyword>
<evidence type="ECO:0000256" key="2">
    <source>
        <dbReference type="ARBA" id="ARBA00001966"/>
    </source>
</evidence>
<dbReference type="Proteomes" id="UP000829925">
    <property type="component" value="Chromosome"/>
</dbReference>
<evidence type="ECO:0000313" key="22">
    <source>
        <dbReference type="Proteomes" id="UP000829925"/>
    </source>
</evidence>
<dbReference type="Gene3D" id="1.20.5.1930">
    <property type="match status" value="1"/>
</dbReference>
<keyword evidence="19" id="KW-0472">Membrane</keyword>
<dbReference type="CDD" id="cd16917">
    <property type="entry name" value="HATPase_UhpB-NarQ-NarX-like"/>
    <property type="match status" value="1"/>
</dbReference>
<keyword evidence="8" id="KW-0597">Phosphoprotein</keyword>
<dbReference type="RefSeq" id="WP_245094284.1">
    <property type="nucleotide sequence ID" value="NZ_CP095053.1"/>
</dbReference>
<dbReference type="InterPro" id="IPR036890">
    <property type="entry name" value="HATPase_C_sf"/>
</dbReference>
<dbReference type="GO" id="GO:0005737">
    <property type="term" value="C:cytoplasm"/>
    <property type="evidence" value="ECO:0007669"/>
    <property type="project" value="UniProtKB-SubCell"/>
</dbReference>
<dbReference type="KEGG" id="haei:MUN82_01560"/>
<feature type="transmembrane region" description="Helical" evidence="19">
    <location>
        <begin position="6"/>
        <end position="27"/>
    </location>
</feature>
<dbReference type="EC" id="2.7.13.3" evidence="4"/>
<evidence type="ECO:0000256" key="15">
    <source>
        <dbReference type="ARBA" id="ARBA00023012"/>
    </source>
</evidence>
<evidence type="ECO:0000256" key="4">
    <source>
        <dbReference type="ARBA" id="ARBA00012438"/>
    </source>
</evidence>
<comment type="function">
    <text evidence="17">Member of the two-component regulatory system NreB/NreC involved in the control of dissimilatory nitrate/nitrite reduction in response to oxygen. NreB functions as a direct oxygen sensor histidine kinase which is autophosphorylated, in the absence of oxygen, probably at the conserved histidine residue, and transfers its phosphate group probably to a conserved aspartate residue of NreC. NreB/NreC activates the expression of the nitrate (narGHJI) and nitrite (nir) reductase operons, as well as the putative nitrate transporter gene narT.</text>
</comment>
<dbReference type="Pfam" id="PF02518">
    <property type="entry name" value="HATPase_c"/>
    <property type="match status" value="1"/>
</dbReference>
<reference evidence="21 22" key="1">
    <citation type="submission" date="2022-04" db="EMBL/GenBank/DDBJ databases">
        <title>Hymenobacter sp. isolated from the air.</title>
        <authorList>
            <person name="Won M."/>
            <person name="Lee C.-M."/>
            <person name="Woen H.-Y."/>
            <person name="Kwon S.-W."/>
        </authorList>
    </citation>
    <scope>NUCLEOTIDE SEQUENCE [LARGE SCALE GENOMIC DNA]</scope>
    <source>
        <strain evidence="22">5413 J-13</strain>
    </source>
</reference>
<evidence type="ECO:0000256" key="7">
    <source>
        <dbReference type="ARBA" id="ARBA00022490"/>
    </source>
</evidence>
<dbReference type="PROSITE" id="PS50109">
    <property type="entry name" value="HIS_KIN"/>
    <property type="match status" value="1"/>
</dbReference>
<name>A0A8T9SVL6_9BACT</name>
<evidence type="ECO:0000256" key="19">
    <source>
        <dbReference type="SAM" id="Phobius"/>
    </source>
</evidence>
<dbReference type="PRINTS" id="PR00344">
    <property type="entry name" value="BCTRLSENSOR"/>
</dbReference>
<keyword evidence="19" id="KW-1133">Transmembrane helix</keyword>
<dbReference type="InterPro" id="IPR011712">
    <property type="entry name" value="Sig_transdc_His_kin_sub3_dim/P"/>
</dbReference>
<dbReference type="SUPFAM" id="SSF55874">
    <property type="entry name" value="ATPase domain of HSP90 chaperone/DNA topoisomerase II/histidine kinase"/>
    <property type="match status" value="1"/>
</dbReference>
<dbReference type="SMART" id="SM00387">
    <property type="entry name" value="HATPase_c"/>
    <property type="match status" value="1"/>
</dbReference>
<keyword evidence="10" id="KW-0479">Metal-binding</keyword>
<keyword evidence="13" id="KW-0067">ATP-binding</keyword>
<dbReference type="Pfam" id="PF07730">
    <property type="entry name" value="HisKA_3"/>
    <property type="match status" value="1"/>
</dbReference>
<keyword evidence="22" id="KW-1185">Reference proteome</keyword>
<evidence type="ECO:0000256" key="8">
    <source>
        <dbReference type="ARBA" id="ARBA00022553"/>
    </source>
</evidence>
<evidence type="ECO:0000256" key="17">
    <source>
        <dbReference type="ARBA" id="ARBA00024827"/>
    </source>
</evidence>